<feature type="compositionally biased region" description="Acidic residues" evidence="2">
    <location>
        <begin position="1"/>
        <end position="20"/>
    </location>
</feature>
<feature type="compositionally biased region" description="Acidic residues" evidence="2">
    <location>
        <begin position="33"/>
        <end position="42"/>
    </location>
</feature>
<dbReference type="InterPro" id="IPR036770">
    <property type="entry name" value="Ankyrin_rpt-contain_sf"/>
</dbReference>
<keyword evidence="1" id="KW-0040">ANK repeat</keyword>
<protein>
    <submittedName>
        <fullName evidence="3">Ankyrin repeat domain-containing 12-like protein</fullName>
    </submittedName>
</protein>
<name>A0A498MJF1_LABRO</name>
<keyword evidence="4" id="KW-1185">Reference proteome</keyword>
<feature type="compositionally biased region" description="Basic and acidic residues" evidence="2">
    <location>
        <begin position="232"/>
        <end position="246"/>
    </location>
</feature>
<evidence type="ECO:0000256" key="1">
    <source>
        <dbReference type="PROSITE-ProRule" id="PRU00023"/>
    </source>
</evidence>
<dbReference type="AlphaFoldDB" id="A0A498MJF1"/>
<dbReference type="InterPro" id="IPR053210">
    <property type="entry name" value="ANKRD12"/>
</dbReference>
<feature type="region of interest" description="Disordered" evidence="2">
    <location>
        <begin position="219"/>
        <end position="246"/>
    </location>
</feature>
<evidence type="ECO:0000313" key="3">
    <source>
        <dbReference type="EMBL" id="RXN21201.1"/>
    </source>
</evidence>
<feature type="repeat" description="ANK" evidence="1">
    <location>
        <begin position="71"/>
        <end position="103"/>
    </location>
</feature>
<dbReference type="Proteomes" id="UP000290572">
    <property type="component" value="Unassembled WGS sequence"/>
</dbReference>
<dbReference type="GO" id="GO:0005654">
    <property type="term" value="C:nucleoplasm"/>
    <property type="evidence" value="ECO:0007669"/>
    <property type="project" value="TreeGrafter"/>
</dbReference>
<dbReference type="InterPro" id="IPR002110">
    <property type="entry name" value="Ankyrin_rpt"/>
</dbReference>
<evidence type="ECO:0000313" key="4">
    <source>
        <dbReference type="Proteomes" id="UP000290572"/>
    </source>
</evidence>
<dbReference type="SUPFAM" id="SSF48403">
    <property type="entry name" value="Ankyrin repeat"/>
    <property type="match status" value="1"/>
</dbReference>
<proteinExistence type="predicted"/>
<feature type="region of interest" description="Disordered" evidence="2">
    <location>
        <begin position="1"/>
        <end position="53"/>
    </location>
</feature>
<dbReference type="EMBL" id="QBIY01012619">
    <property type="protein sequence ID" value="RXN21201.1"/>
    <property type="molecule type" value="Genomic_DNA"/>
</dbReference>
<dbReference type="PROSITE" id="PS50297">
    <property type="entry name" value="ANK_REP_REGION"/>
    <property type="match status" value="1"/>
</dbReference>
<dbReference type="PANTHER" id="PTHR24149">
    <property type="entry name" value="ANKYRIN REPEAT DOMAIN-CONTAINING PROTEIN 12"/>
    <property type="match status" value="1"/>
</dbReference>
<gene>
    <name evidence="3" type="ORF">ROHU_024378</name>
</gene>
<dbReference type="Gene3D" id="1.25.40.20">
    <property type="entry name" value="Ankyrin repeat-containing domain"/>
    <property type="match status" value="1"/>
</dbReference>
<organism evidence="3 4">
    <name type="scientific">Labeo rohita</name>
    <name type="common">Indian major carp</name>
    <name type="synonym">Cyprinus rohita</name>
    <dbReference type="NCBI Taxonomy" id="84645"/>
    <lineage>
        <taxon>Eukaryota</taxon>
        <taxon>Metazoa</taxon>
        <taxon>Chordata</taxon>
        <taxon>Craniata</taxon>
        <taxon>Vertebrata</taxon>
        <taxon>Euteleostomi</taxon>
        <taxon>Actinopterygii</taxon>
        <taxon>Neopterygii</taxon>
        <taxon>Teleostei</taxon>
        <taxon>Ostariophysi</taxon>
        <taxon>Cypriniformes</taxon>
        <taxon>Cyprinidae</taxon>
        <taxon>Labeoninae</taxon>
        <taxon>Labeonini</taxon>
        <taxon>Labeo</taxon>
    </lineage>
</organism>
<dbReference type="PANTHER" id="PTHR24149:SF14">
    <property type="entry name" value="ANKYRIN REPEAT DOMAIN 12"/>
    <property type="match status" value="1"/>
</dbReference>
<evidence type="ECO:0000256" key="2">
    <source>
        <dbReference type="SAM" id="MobiDB-lite"/>
    </source>
</evidence>
<reference evidence="3 4" key="1">
    <citation type="submission" date="2018-03" db="EMBL/GenBank/DDBJ databases">
        <title>Draft genome sequence of Rohu Carp (Labeo rohita).</title>
        <authorList>
            <person name="Das P."/>
            <person name="Kushwaha B."/>
            <person name="Joshi C.G."/>
            <person name="Kumar D."/>
            <person name="Nagpure N.S."/>
            <person name="Sahoo L."/>
            <person name="Das S.P."/>
            <person name="Bit A."/>
            <person name="Patnaik S."/>
            <person name="Meher P.K."/>
            <person name="Jayasankar P."/>
            <person name="Koringa P.G."/>
            <person name="Patel N.V."/>
            <person name="Hinsu A.T."/>
            <person name="Kumar R."/>
            <person name="Pandey M."/>
            <person name="Agarwal S."/>
            <person name="Srivastava S."/>
            <person name="Singh M."/>
            <person name="Iquebal M.A."/>
            <person name="Jaiswal S."/>
            <person name="Angadi U.B."/>
            <person name="Kumar N."/>
            <person name="Raza M."/>
            <person name="Shah T.M."/>
            <person name="Rai A."/>
            <person name="Jena J.K."/>
        </authorList>
    </citation>
    <scope>NUCLEOTIDE SEQUENCE [LARGE SCALE GENOMIC DNA]</scope>
    <source>
        <strain evidence="3">DASCIFA01</strain>
        <tissue evidence="3">Testis</tissue>
    </source>
</reference>
<dbReference type="PROSITE" id="PS50088">
    <property type="entry name" value="ANK_REPEAT"/>
    <property type="match status" value="1"/>
</dbReference>
<comment type="caution">
    <text evidence="3">The sequence shown here is derived from an EMBL/GenBank/DDBJ whole genome shotgun (WGS) entry which is preliminary data.</text>
</comment>
<sequence>MDLDQEETIATDDDDSDEADQSFYLSSVKALNEDESSSEMENSEGFSGKGVTDPKSGKVLSLKSIHRQNHFGETKLHLAVMKGDIEDVKDLITVGASVNIADYAGEAGETLMNDGSSVPEKTSSHFFHEHSYSITDKGTPSQSTSGDSYKVRSAKATAAGKRVLQGSQDNYEADIGDDNSSAMAKKRIKRTKHDIQVEKDFLDYLLNFDLNHAFVDFESKKDVDGPSPQQNEDAREDQQSDPDVHQKVPSEIVCFSDTNNDGSQECSNTSLSPNLNELIDSCLQGAFKRDVNLHPSGVMAKSPLQSEELFDSSNPDSLSLLTAIIHNQGLTCSPEYSEKDEPEELDTGNKQINRSETSEEQFLAQSLYCELQQLQKTSTSPPIESLHVDNITGFSETPHDDLTQISIQELQSPKTLPQKKLLSQDEETDMIAIQNQKGVVEILETTPRTNQTEVTKSSNENDGMECEKLKKNQIFVELSDSDSTVVEWSNAADSQDAAITSFQHELLVSEGRRSEKEADNTEGALDTVSSIVRLLLQFGSSPHDKNMLGQSAVDLAAHESIKELLLTFKGPFRKPAQTTDTSKHGSQLLASEHMQPEQSKNDAFMNITSIHLVNDEEFFPSHVMNRFWDFFAQSEEWTFETS</sequence>
<accession>A0A498MJF1</accession>